<protein>
    <submittedName>
        <fullName evidence="1">Uncharacterized protein</fullName>
    </submittedName>
</protein>
<evidence type="ECO:0000313" key="2">
    <source>
        <dbReference type="Proteomes" id="UP000306192"/>
    </source>
</evidence>
<gene>
    <name evidence="1" type="ORF">D4765_14710</name>
</gene>
<proteinExistence type="predicted"/>
<reference evidence="1 2" key="1">
    <citation type="journal article" date="2019" name="Microorganisms">
        <title>Systematic Affiliation and Genome Analysis of Subtercola vilae DB165(T) with Particular Emphasis on Cold Adaptation of an Isolate from a High-Altitude Cold Volcano Lake.</title>
        <authorList>
            <person name="Villalobos A.S."/>
            <person name="Wiese J."/>
            <person name="Imhoff J.F."/>
            <person name="Dorador C."/>
            <person name="Keller A."/>
            <person name="Hentschel U."/>
        </authorList>
    </citation>
    <scope>NUCLEOTIDE SEQUENCE [LARGE SCALE GENOMIC DNA]</scope>
    <source>
        <strain evidence="1 2">DB165</strain>
    </source>
</reference>
<accession>A0A4T2BPN1</accession>
<dbReference type="EMBL" id="QYRT01000034">
    <property type="protein sequence ID" value="TIH33585.1"/>
    <property type="molecule type" value="Genomic_DNA"/>
</dbReference>
<dbReference type="Proteomes" id="UP000306192">
    <property type="component" value="Unassembled WGS sequence"/>
</dbReference>
<dbReference type="AlphaFoldDB" id="A0A4T2BPN1"/>
<keyword evidence="2" id="KW-1185">Reference proteome</keyword>
<organism evidence="1 2">
    <name type="scientific">Subtercola vilae</name>
    <dbReference type="NCBI Taxonomy" id="2056433"/>
    <lineage>
        <taxon>Bacteria</taxon>
        <taxon>Bacillati</taxon>
        <taxon>Actinomycetota</taxon>
        <taxon>Actinomycetes</taxon>
        <taxon>Micrococcales</taxon>
        <taxon>Microbacteriaceae</taxon>
        <taxon>Subtercola</taxon>
    </lineage>
</organism>
<name>A0A4T2BPN1_9MICO</name>
<evidence type="ECO:0000313" key="1">
    <source>
        <dbReference type="EMBL" id="TIH33585.1"/>
    </source>
</evidence>
<sequence>MGSLSVPAQTDADGRTRITSRALNRVVTAVAADALGVEVRSVSVDLADEAGQLVVTVRSPLRVVSLTRVQDDLSLVARTSGTILERAAAAQQQIRRQAADLTGSEIARVVIRLTGVDIRTERRVS</sequence>
<dbReference type="OrthoDB" id="5122951at2"/>
<comment type="caution">
    <text evidence="1">The sequence shown here is derived from an EMBL/GenBank/DDBJ whole genome shotgun (WGS) entry which is preliminary data.</text>
</comment>